<dbReference type="AlphaFoldDB" id="A0AA88ANZ8"/>
<evidence type="ECO:0000313" key="1">
    <source>
        <dbReference type="EMBL" id="GMN56957.1"/>
    </source>
</evidence>
<name>A0AA88ANZ8_FICCA</name>
<dbReference type="Proteomes" id="UP001187192">
    <property type="component" value="Unassembled WGS sequence"/>
</dbReference>
<reference evidence="1" key="1">
    <citation type="submission" date="2023-07" db="EMBL/GenBank/DDBJ databases">
        <title>draft genome sequence of fig (Ficus carica).</title>
        <authorList>
            <person name="Takahashi T."/>
            <person name="Nishimura K."/>
        </authorList>
    </citation>
    <scope>NUCLEOTIDE SEQUENCE</scope>
</reference>
<dbReference type="EMBL" id="BTGU01000067">
    <property type="protein sequence ID" value="GMN56957.1"/>
    <property type="molecule type" value="Genomic_DNA"/>
</dbReference>
<evidence type="ECO:0000313" key="2">
    <source>
        <dbReference type="Proteomes" id="UP001187192"/>
    </source>
</evidence>
<gene>
    <name evidence="1" type="ORF">TIFTF001_026063</name>
</gene>
<proteinExistence type="predicted"/>
<comment type="caution">
    <text evidence="1">The sequence shown here is derived from an EMBL/GenBank/DDBJ whole genome shotgun (WGS) entry which is preliminary data.</text>
</comment>
<accession>A0AA88ANZ8</accession>
<keyword evidence="2" id="KW-1185">Reference proteome</keyword>
<protein>
    <submittedName>
        <fullName evidence="1">Uncharacterized protein</fullName>
    </submittedName>
</protein>
<organism evidence="1 2">
    <name type="scientific">Ficus carica</name>
    <name type="common">Common fig</name>
    <dbReference type="NCBI Taxonomy" id="3494"/>
    <lineage>
        <taxon>Eukaryota</taxon>
        <taxon>Viridiplantae</taxon>
        <taxon>Streptophyta</taxon>
        <taxon>Embryophyta</taxon>
        <taxon>Tracheophyta</taxon>
        <taxon>Spermatophyta</taxon>
        <taxon>Magnoliopsida</taxon>
        <taxon>eudicotyledons</taxon>
        <taxon>Gunneridae</taxon>
        <taxon>Pentapetalae</taxon>
        <taxon>rosids</taxon>
        <taxon>fabids</taxon>
        <taxon>Rosales</taxon>
        <taxon>Moraceae</taxon>
        <taxon>Ficeae</taxon>
        <taxon>Ficus</taxon>
    </lineage>
</organism>
<sequence length="215" mass="24259">MRCCKGVESIWHSLWECPSAREVLDSSILWSKLRCSLAISFARLCLEFSKKGSGEELEFLLVWLGYLEGEEYVGSFQSYASVRIGKEEAGIGAIIRDSEGMDLGLQIKITEMDAVHLAFEEQNEWLKPLLPQHLVFLWIVVLWTIVLCLLPNRSSEPGGTPDPRGHEVELKYLFCMLKWSWFYLDNCGGGDCGSDNSDGGYCGGSDMTATWRNWV</sequence>